<accession>A0AAN5A0T0</accession>
<protein>
    <submittedName>
        <fullName evidence="2">Aerotaxis receptor</fullName>
    </submittedName>
</protein>
<reference evidence="2 3" key="2">
    <citation type="submission" date="2016-10" db="EMBL/GenBank/DDBJ databases">
        <authorList>
            <person name="Varghese N."/>
            <person name="Submissions S."/>
        </authorList>
    </citation>
    <scope>NUCLEOTIDE SEQUENCE [LARGE SCALE GENOMIC DNA]</scope>
    <source>
        <strain evidence="2 3">DSM 24802</strain>
    </source>
</reference>
<dbReference type="RefSeq" id="WP_051645830.1">
    <property type="nucleotide sequence ID" value="NZ_BNAB01000019.1"/>
</dbReference>
<name>A0AAN5A0T0_9RHOB</name>
<evidence type="ECO:0000313" key="2">
    <source>
        <dbReference type="EMBL" id="SDX53910.1"/>
    </source>
</evidence>
<comment type="caution">
    <text evidence="1">The sequence shown here is derived from an EMBL/GenBank/DDBJ whole genome shotgun (WGS) entry which is preliminary data.</text>
</comment>
<evidence type="ECO:0000313" key="4">
    <source>
        <dbReference type="Proteomes" id="UP000634647"/>
    </source>
</evidence>
<dbReference type="Proteomes" id="UP000634647">
    <property type="component" value="Unassembled WGS sequence"/>
</dbReference>
<keyword evidence="3" id="KW-1185">Reference proteome</keyword>
<keyword evidence="2" id="KW-0675">Receptor</keyword>
<evidence type="ECO:0000313" key="3">
    <source>
        <dbReference type="Proteomes" id="UP000199541"/>
    </source>
</evidence>
<reference evidence="1" key="3">
    <citation type="submission" date="2023-06" db="EMBL/GenBank/DDBJ databases">
        <authorList>
            <person name="Sun Q."/>
            <person name="Zhou Y."/>
        </authorList>
    </citation>
    <scope>NUCLEOTIDE SEQUENCE</scope>
    <source>
        <strain evidence="1">CGMCC 1.10859</strain>
    </source>
</reference>
<dbReference type="EMBL" id="FNOB01000019">
    <property type="protein sequence ID" value="SDX53910.1"/>
    <property type="molecule type" value="Genomic_DNA"/>
</dbReference>
<sequence>MTPIEGGYLSIRIKPSSKLFATVTEELAAIREAENAQDPTPEDSATRLLGRLKALGFDDCDGFMSHALAEELTARDTAMGLAGDPVLAAIRMIEEALARIHGEIITLFDSFVTIRLMPTNMRIAASRLEPAGGPITAIS</sequence>
<dbReference type="Proteomes" id="UP000199541">
    <property type="component" value="Unassembled WGS sequence"/>
</dbReference>
<evidence type="ECO:0000313" key="1">
    <source>
        <dbReference type="EMBL" id="GHE04811.1"/>
    </source>
</evidence>
<proteinExistence type="predicted"/>
<dbReference type="EMBL" id="BNAB01000019">
    <property type="protein sequence ID" value="GHE04811.1"/>
    <property type="molecule type" value="Genomic_DNA"/>
</dbReference>
<reference evidence="1" key="1">
    <citation type="journal article" date="2014" name="Int. J. Syst. Evol. Microbiol.">
        <title>Complete genome sequence of Corynebacterium casei LMG S-19264T (=DSM 44701T), isolated from a smear-ripened cheese.</title>
        <authorList>
            <consortium name="US DOE Joint Genome Institute (JGI-PGF)"/>
            <person name="Walter F."/>
            <person name="Albersmeier A."/>
            <person name="Kalinowski J."/>
            <person name="Ruckert C."/>
        </authorList>
    </citation>
    <scope>NUCLEOTIDE SEQUENCE</scope>
    <source>
        <strain evidence="1">CGMCC 1.10859</strain>
    </source>
</reference>
<dbReference type="AlphaFoldDB" id="A0AAN5A0T0"/>
<organism evidence="1 4">
    <name type="scientific">Allgaiera indica</name>
    <dbReference type="NCBI Taxonomy" id="765699"/>
    <lineage>
        <taxon>Bacteria</taxon>
        <taxon>Pseudomonadati</taxon>
        <taxon>Pseudomonadota</taxon>
        <taxon>Alphaproteobacteria</taxon>
        <taxon>Rhodobacterales</taxon>
        <taxon>Paracoccaceae</taxon>
        <taxon>Allgaiera</taxon>
    </lineage>
</organism>
<gene>
    <name evidence="1" type="ORF">GCM10008024_33280</name>
    <name evidence="2" type="ORF">SAMN05444006_11950</name>
</gene>